<proteinExistence type="predicted"/>
<organism evidence="1 2">
    <name type="scientific">Brugia timori</name>
    <dbReference type="NCBI Taxonomy" id="42155"/>
    <lineage>
        <taxon>Eukaryota</taxon>
        <taxon>Metazoa</taxon>
        <taxon>Ecdysozoa</taxon>
        <taxon>Nematoda</taxon>
        <taxon>Chromadorea</taxon>
        <taxon>Rhabditida</taxon>
        <taxon>Spirurina</taxon>
        <taxon>Spiruromorpha</taxon>
        <taxon>Filarioidea</taxon>
        <taxon>Onchocercidae</taxon>
        <taxon>Brugia</taxon>
    </lineage>
</organism>
<dbReference type="EMBL" id="UZAG01003797">
    <property type="protein sequence ID" value="VDO15916.1"/>
    <property type="molecule type" value="Genomic_DNA"/>
</dbReference>
<dbReference type="AlphaFoldDB" id="A0A3P7T4S4"/>
<keyword evidence="2" id="KW-1185">Reference proteome</keyword>
<evidence type="ECO:0000313" key="1">
    <source>
        <dbReference type="EMBL" id="VDO15916.1"/>
    </source>
</evidence>
<name>A0A3P7T4S4_9BILA</name>
<protein>
    <submittedName>
        <fullName evidence="1">Uncharacterized protein</fullName>
    </submittedName>
</protein>
<dbReference type="Proteomes" id="UP000280834">
    <property type="component" value="Unassembled WGS sequence"/>
</dbReference>
<evidence type="ECO:0000313" key="2">
    <source>
        <dbReference type="Proteomes" id="UP000280834"/>
    </source>
</evidence>
<sequence length="47" mass="5278">MYTIYGNAFGSVNEIVNQYAGIPEFLECNGKVFDKKRMLGFPSCLLV</sequence>
<reference evidence="1 2" key="1">
    <citation type="submission" date="2018-11" db="EMBL/GenBank/DDBJ databases">
        <authorList>
            <consortium name="Pathogen Informatics"/>
        </authorList>
    </citation>
    <scope>NUCLEOTIDE SEQUENCE [LARGE SCALE GENOMIC DNA]</scope>
</reference>
<accession>A0A3P7T4S4</accession>
<gene>
    <name evidence="1" type="ORF">BTMF_LOCUS4000</name>
</gene>